<dbReference type="CDD" id="cd13120">
    <property type="entry name" value="BF2867_like_N"/>
    <property type="match status" value="1"/>
</dbReference>
<dbReference type="Pfam" id="PF09603">
    <property type="entry name" value="Fib_succ_major"/>
    <property type="match status" value="1"/>
</dbReference>
<proteinExistence type="predicted"/>
<dbReference type="InterPro" id="IPR042278">
    <property type="entry name" value="Mfa-like_1_N"/>
</dbReference>
<dbReference type="HOGENOM" id="CLU_038783_0_0_10"/>
<dbReference type="Gene3D" id="2.60.40.2630">
    <property type="match status" value="1"/>
</dbReference>
<feature type="domain" description="Fibrobacter succinogenes major paralogous" evidence="2">
    <location>
        <begin position="287"/>
        <end position="366"/>
    </location>
</feature>
<sequence length="439" mass="45762">MALAVLIAAGCAESEKGTLCVKIAPAIRTRVTGLHFDTGDRIGLTISKGSAPYAENVPMTYDGTAFTASGLSWYNDLNEKSVLTAYYPYAEGGRPDEFTVSSDQTQGNGPSDLLAAVKTDVTPVSAPVGMIFYHVMSQLTIVVSNSSSAVVTGVSVGGLVPTAEIDYSMPKAAAKSGVAAAEVKACEVKPGATYRVILAPQQAALTVTVTTDDGRSHTKTLSSAQLESGRRYDMSVLVTNEEIQISLSGDIGDWEDGGSLDGSGGGDDGDDSQTLSYGGVTYRTTTVGETVWMAENLRYVPDEALLTKGIWYPDGNEDAEYVREHGMLYSFTVALGGAQAVSGAPVRGICPEGWHVPYIDELQTLAVGPDCGFTLAGMWNSVSKNYVSSAKSGYLMSAATDDGGSSYSALLFYASGGNPSPSSLPAGNGVSLRCVKDAK</sequence>
<evidence type="ECO:0000313" key="4">
    <source>
        <dbReference type="Proteomes" id="UP000006052"/>
    </source>
</evidence>
<protein>
    <recommendedName>
        <fullName evidence="2">Fibrobacter succinogenes major paralogous domain-containing protein</fullName>
    </recommendedName>
</protein>
<dbReference type="PATRIC" id="fig|679935.3.peg.3172"/>
<dbReference type="KEGG" id="afd:Alfi_3252"/>
<dbReference type="CDD" id="cd13121">
    <property type="entry name" value="BF2867_like_C"/>
    <property type="match status" value="1"/>
</dbReference>
<evidence type="ECO:0000313" key="3">
    <source>
        <dbReference type="EMBL" id="AFL79480.1"/>
    </source>
</evidence>
<dbReference type="InterPro" id="IPR011871">
    <property type="entry name" value="Fib_succ_major"/>
</dbReference>
<feature type="region of interest" description="Disordered" evidence="1">
    <location>
        <begin position="254"/>
        <end position="277"/>
    </location>
</feature>
<dbReference type="InterPro" id="IPR025049">
    <property type="entry name" value="Mfa-like_1"/>
</dbReference>
<dbReference type="NCBIfam" id="TIGR02145">
    <property type="entry name" value="Fib_succ_major"/>
    <property type="match status" value="1"/>
</dbReference>
<organism evidence="3 4">
    <name type="scientific">Alistipes finegoldii (strain DSM 17242 / JCM 16770 / CCUG 46020 / CIP 107999 / KCTC 15236 / AHN 2437)</name>
    <dbReference type="NCBI Taxonomy" id="679935"/>
    <lineage>
        <taxon>Bacteria</taxon>
        <taxon>Pseudomonadati</taxon>
        <taxon>Bacteroidota</taxon>
        <taxon>Bacteroidia</taxon>
        <taxon>Bacteroidales</taxon>
        <taxon>Rikenellaceae</taxon>
        <taxon>Alistipes</taxon>
    </lineage>
</organism>
<name>I3YR62_ALIFI</name>
<dbReference type="Pfam" id="PF13149">
    <property type="entry name" value="Mfa_like_1"/>
    <property type="match status" value="1"/>
</dbReference>
<gene>
    <name evidence="3" type="ordered locus">Alfi_3252</name>
</gene>
<dbReference type="EMBL" id="CP003274">
    <property type="protein sequence ID" value="AFL79480.1"/>
    <property type="molecule type" value="Genomic_DNA"/>
</dbReference>
<evidence type="ECO:0000256" key="1">
    <source>
        <dbReference type="SAM" id="MobiDB-lite"/>
    </source>
</evidence>
<dbReference type="eggNOG" id="COG4704">
    <property type="taxonomic scope" value="Bacteria"/>
</dbReference>
<accession>I3YR62</accession>
<evidence type="ECO:0000259" key="2">
    <source>
        <dbReference type="Pfam" id="PF09603"/>
    </source>
</evidence>
<reference evidence="4" key="1">
    <citation type="journal article" date="2013" name="Stand. Genomic Sci.">
        <title>Complete genome sequence of the bile-resistant pigment-producing anaerobe Alistipes finegoldii type strain (AHN2437(T)).</title>
        <authorList>
            <person name="Mavromatis K."/>
            <person name="Stackebrandt E."/>
            <person name="Munk C."/>
            <person name="Lapidus A."/>
            <person name="Nolan M."/>
            <person name="Lucas S."/>
            <person name="Hammon N."/>
            <person name="Deshpande S."/>
            <person name="Cheng J.F."/>
            <person name="Tapia R."/>
            <person name="Goodwin L.A."/>
            <person name="Pitluck S."/>
            <person name="Liolios K."/>
            <person name="Pagani I."/>
            <person name="Ivanova N."/>
            <person name="Mikhailova N."/>
            <person name="Huntemann M."/>
            <person name="Pati A."/>
            <person name="Chen A."/>
            <person name="Palaniappan K."/>
            <person name="Land M."/>
            <person name="Hauser L."/>
            <person name="Rohde M."/>
            <person name="Gronow S."/>
            <person name="Goker M."/>
            <person name="Detter J.C."/>
            <person name="Bristow J."/>
            <person name="Eisen J.A."/>
            <person name="Markowitz V."/>
            <person name="Hugenholtz P."/>
            <person name="Kyrpides N.C."/>
            <person name="Klenk H.P."/>
            <person name="Woyke T."/>
        </authorList>
    </citation>
    <scope>NUCLEOTIDE SEQUENCE</scope>
    <source>
        <strain evidence="4">DSM 17242 / JCM 16770 / AHN 2437 / CCUG 46020 / CIP 107999</strain>
    </source>
</reference>
<dbReference type="AlphaFoldDB" id="I3YR62"/>
<dbReference type="Proteomes" id="UP000006052">
    <property type="component" value="Chromosome"/>
</dbReference>
<dbReference type="STRING" id="679935.Alfi_3252"/>
<dbReference type="Gene3D" id="2.60.40.2620">
    <property type="entry name" value="Fimbrillin-like"/>
    <property type="match status" value="1"/>
</dbReference>